<name>A0A9Q0EGD3_9TELE</name>
<keyword evidence="2" id="KW-1185">Reference proteome</keyword>
<sequence>MKDNSPFPRSTTRLTACLCHSGLIAGPISIPPPSRMKSGPSPDPFIAPLHLQHLPLLPLSEPANRPPMTLPMSGPRLSALVPCSKGLSTGNLPLSICYEDHRGHRRRRAQSSMQKKPEGARAHVQTYPCARACLSAARLTLGDSGVTIDGPPLPHTSSMVG</sequence>
<protein>
    <submittedName>
        <fullName evidence="1">Uncharacterized protein</fullName>
    </submittedName>
</protein>
<proteinExistence type="predicted"/>
<evidence type="ECO:0000313" key="2">
    <source>
        <dbReference type="Proteomes" id="UP001148018"/>
    </source>
</evidence>
<evidence type="ECO:0000313" key="1">
    <source>
        <dbReference type="EMBL" id="KAJ3605073.1"/>
    </source>
</evidence>
<dbReference type="Proteomes" id="UP001148018">
    <property type="component" value="Unassembled WGS sequence"/>
</dbReference>
<dbReference type="EMBL" id="JANIIK010000043">
    <property type="protein sequence ID" value="KAJ3605073.1"/>
    <property type="molecule type" value="Genomic_DNA"/>
</dbReference>
<accession>A0A9Q0EGD3</accession>
<organism evidence="1 2">
    <name type="scientific">Muraenolepis orangiensis</name>
    <name type="common">Patagonian moray cod</name>
    <dbReference type="NCBI Taxonomy" id="630683"/>
    <lineage>
        <taxon>Eukaryota</taxon>
        <taxon>Metazoa</taxon>
        <taxon>Chordata</taxon>
        <taxon>Craniata</taxon>
        <taxon>Vertebrata</taxon>
        <taxon>Euteleostomi</taxon>
        <taxon>Actinopterygii</taxon>
        <taxon>Neopterygii</taxon>
        <taxon>Teleostei</taxon>
        <taxon>Neoteleostei</taxon>
        <taxon>Acanthomorphata</taxon>
        <taxon>Zeiogadaria</taxon>
        <taxon>Gadariae</taxon>
        <taxon>Gadiformes</taxon>
        <taxon>Muraenolepidoidei</taxon>
        <taxon>Muraenolepididae</taxon>
        <taxon>Muraenolepis</taxon>
    </lineage>
</organism>
<gene>
    <name evidence="1" type="ORF">NHX12_027123</name>
</gene>
<dbReference type="AlphaFoldDB" id="A0A9Q0EGD3"/>
<comment type="caution">
    <text evidence="1">The sequence shown here is derived from an EMBL/GenBank/DDBJ whole genome shotgun (WGS) entry which is preliminary data.</text>
</comment>
<reference evidence="1" key="1">
    <citation type="submission" date="2022-07" db="EMBL/GenBank/DDBJ databases">
        <title>Chromosome-level genome of Muraenolepis orangiensis.</title>
        <authorList>
            <person name="Kim J."/>
        </authorList>
    </citation>
    <scope>NUCLEOTIDE SEQUENCE</scope>
    <source>
        <strain evidence="1">KU_S4_2022</strain>
        <tissue evidence="1">Muscle</tissue>
    </source>
</reference>